<dbReference type="Pfam" id="PF13545">
    <property type="entry name" value="HTH_Crp_2"/>
    <property type="match status" value="1"/>
</dbReference>
<comment type="caution">
    <text evidence="6">The sequence shown here is derived from an EMBL/GenBank/DDBJ whole genome shotgun (WGS) entry which is preliminary data.</text>
</comment>
<dbReference type="AlphaFoldDB" id="A0A0R1U2X0"/>
<dbReference type="InterPro" id="IPR036390">
    <property type="entry name" value="WH_DNA-bd_sf"/>
</dbReference>
<accession>A0A0R1U2X0</accession>
<dbReference type="Gene3D" id="2.60.120.10">
    <property type="entry name" value="Jelly Rolls"/>
    <property type="match status" value="1"/>
</dbReference>
<name>A0A0R1U2X0_9LACO</name>
<evidence type="ECO:0000313" key="7">
    <source>
        <dbReference type="Proteomes" id="UP000051922"/>
    </source>
</evidence>
<dbReference type="PANTHER" id="PTHR24567">
    <property type="entry name" value="CRP FAMILY TRANSCRIPTIONAL REGULATORY PROTEIN"/>
    <property type="match status" value="1"/>
</dbReference>
<dbReference type="Pfam" id="PF00027">
    <property type="entry name" value="cNMP_binding"/>
    <property type="match status" value="1"/>
</dbReference>
<evidence type="ECO:0000259" key="4">
    <source>
        <dbReference type="PROSITE" id="PS50042"/>
    </source>
</evidence>
<keyword evidence="3" id="KW-0804">Transcription</keyword>
<reference evidence="6 7" key="1">
    <citation type="journal article" date="2015" name="Genome Announc.">
        <title>Expanding the biotechnology potential of lactobacilli through comparative genomics of 213 strains and associated genera.</title>
        <authorList>
            <person name="Sun Z."/>
            <person name="Harris H.M."/>
            <person name="McCann A."/>
            <person name="Guo C."/>
            <person name="Argimon S."/>
            <person name="Zhang W."/>
            <person name="Yang X."/>
            <person name="Jeffery I.B."/>
            <person name="Cooney J.C."/>
            <person name="Kagawa T.F."/>
            <person name="Liu W."/>
            <person name="Song Y."/>
            <person name="Salvetti E."/>
            <person name="Wrobel A."/>
            <person name="Rasinkangas P."/>
            <person name="Parkhill J."/>
            <person name="Rea M.C."/>
            <person name="O'Sullivan O."/>
            <person name="Ritari J."/>
            <person name="Douillard F.P."/>
            <person name="Paul Ross R."/>
            <person name="Yang R."/>
            <person name="Briner A.E."/>
            <person name="Felis G.E."/>
            <person name="de Vos W.M."/>
            <person name="Barrangou R."/>
            <person name="Klaenhammer T.R."/>
            <person name="Caufield P.W."/>
            <person name="Cui Y."/>
            <person name="Zhang H."/>
            <person name="O'Toole P.W."/>
        </authorList>
    </citation>
    <scope>NUCLEOTIDE SEQUENCE [LARGE SCALE GENOMIC DNA]</scope>
    <source>
        <strain evidence="6 7">DSM 15945</strain>
    </source>
</reference>
<dbReference type="SUPFAM" id="SSF46785">
    <property type="entry name" value="Winged helix' DNA-binding domain"/>
    <property type="match status" value="1"/>
</dbReference>
<dbReference type="InterPro" id="IPR012318">
    <property type="entry name" value="HTH_CRP"/>
</dbReference>
<dbReference type="CDD" id="cd00038">
    <property type="entry name" value="CAP_ED"/>
    <property type="match status" value="1"/>
</dbReference>
<dbReference type="InterPro" id="IPR050397">
    <property type="entry name" value="Env_Response_Regulators"/>
</dbReference>
<dbReference type="InterPro" id="IPR036388">
    <property type="entry name" value="WH-like_DNA-bd_sf"/>
</dbReference>
<sequence length="224" mass="24369">MDLHEAESCVRLVPIFQQLNHDAVRAIASLVRDHHYDEREQLFTAGTDADALVIIAHGQVKITQSTASGREQLLRLLQPGDFDGEAVLFTPTERTTTATALTGTQACTISRTDFQKLLQSTPALALNVLNALGQRVVALEAQATAANTASVAERLATYIVETGAGLGRNDFDLPLPKKDLAAYLGTTPETISRKLTEFSEQGWIEQSGRRHLVVKDSDSLTMVE</sequence>
<keyword evidence="1" id="KW-0805">Transcription regulation</keyword>
<evidence type="ECO:0000256" key="1">
    <source>
        <dbReference type="ARBA" id="ARBA00023015"/>
    </source>
</evidence>
<dbReference type="PANTHER" id="PTHR24567:SF26">
    <property type="entry name" value="REGULATORY PROTEIN YEIL"/>
    <property type="match status" value="1"/>
</dbReference>
<dbReference type="SMART" id="SM00100">
    <property type="entry name" value="cNMP"/>
    <property type="match status" value="1"/>
</dbReference>
<dbReference type="Proteomes" id="UP000051922">
    <property type="component" value="Unassembled WGS sequence"/>
</dbReference>
<dbReference type="PRINTS" id="PR00034">
    <property type="entry name" value="HTHCRP"/>
</dbReference>
<dbReference type="GO" id="GO:0005829">
    <property type="term" value="C:cytosol"/>
    <property type="evidence" value="ECO:0007669"/>
    <property type="project" value="TreeGrafter"/>
</dbReference>
<evidence type="ECO:0000256" key="3">
    <source>
        <dbReference type="ARBA" id="ARBA00023163"/>
    </source>
</evidence>
<dbReference type="PATRIC" id="fig|1423783.4.peg.133"/>
<feature type="domain" description="HTH crp-type" evidence="5">
    <location>
        <begin position="149"/>
        <end position="218"/>
    </location>
</feature>
<dbReference type="InterPro" id="IPR000595">
    <property type="entry name" value="cNMP-bd_dom"/>
</dbReference>
<dbReference type="RefSeq" id="WP_054649496.1">
    <property type="nucleotide sequence ID" value="NZ_AZFJ01000036.1"/>
</dbReference>
<protein>
    <submittedName>
        <fullName evidence="6">Transcription regulator</fullName>
    </submittedName>
</protein>
<dbReference type="GO" id="GO:0003700">
    <property type="term" value="F:DNA-binding transcription factor activity"/>
    <property type="evidence" value="ECO:0007669"/>
    <property type="project" value="TreeGrafter"/>
</dbReference>
<evidence type="ECO:0000313" key="6">
    <source>
        <dbReference type="EMBL" id="KRL86932.1"/>
    </source>
</evidence>
<dbReference type="PROSITE" id="PS50042">
    <property type="entry name" value="CNMP_BINDING_3"/>
    <property type="match status" value="1"/>
</dbReference>
<dbReference type="CDD" id="cd00092">
    <property type="entry name" value="HTH_CRP"/>
    <property type="match status" value="1"/>
</dbReference>
<evidence type="ECO:0000259" key="5">
    <source>
        <dbReference type="PROSITE" id="PS51063"/>
    </source>
</evidence>
<keyword evidence="7" id="KW-1185">Reference proteome</keyword>
<feature type="domain" description="Cyclic nucleotide-binding" evidence="4">
    <location>
        <begin position="15"/>
        <end position="135"/>
    </location>
</feature>
<evidence type="ECO:0000256" key="2">
    <source>
        <dbReference type="ARBA" id="ARBA00023125"/>
    </source>
</evidence>
<dbReference type="SMART" id="SM00419">
    <property type="entry name" value="HTH_CRP"/>
    <property type="match status" value="1"/>
</dbReference>
<proteinExistence type="predicted"/>
<dbReference type="InterPro" id="IPR018490">
    <property type="entry name" value="cNMP-bd_dom_sf"/>
</dbReference>
<organism evidence="6 7">
    <name type="scientific">Lacticaseibacillus pantheris DSM 15945 = JCM 12539 = NBRC 106106</name>
    <dbReference type="NCBI Taxonomy" id="1423783"/>
    <lineage>
        <taxon>Bacteria</taxon>
        <taxon>Bacillati</taxon>
        <taxon>Bacillota</taxon>
        <taxon>Bacilli</taxon>
        <taxon>Lactobacillales</taxon>
        <taxon>Lactobacillaceae</taxon>
        <taxon>Lacticaseibacillus</taxon>
    </lineage>
</organism>
<dbReference type="OrthoDB" id="9798104at2"/>
<dbReference type="Gene3D" id="1.10.10.10">
    <property type="entry name" value="Winged helix-like DNA-binding domain superfamily/Winged helix DNA-binding domain"/>
    <property type="match status" value="1"/>
</dbReference>
<dbReference type="STRING" id="1423783.FC50_GL000125"/>
<gene>
    <name evidence="6" type="ORF">FC50_GL000125</name>
</gene>
<dbReference type="GO" id="GO:0003677">
    <property type="term" value="F:DNA binding"/>
    <property type="evidence" value="ECO:0007669"/>
    <property type="project" value="UniProtKB-KW"/>
</dbReference>
<dbReference type="EMBL" id="AZFJ01000036">
    <property type="protein sequence ID" value="KRL86932.1"/>
    <property type="molecule type" value="Genomic_DNA"/>
</dbReference>
<dbReference type="InterPro" id="IPR014710">
    <property type="entry name" value="RmlC-like_jellyroll"/>
</dbReference>
<dbReference type="SUPFAM" id="SSF51206">
    <property type="entry name" value="cAMP-binding domain-like"/>
    <property type="match status" value="1"/>
</dbReference>
<keyword evidence="2" id="KW-0238">DNA-binding</keyword>
<dbReference type="PROSITE" id="PS51063">
    <property type="entry name" value="HTH_CRP_2"/>
    <property type="match status" value="1"/>
</dbReference>